<accession>A0ABW7EXX7</accession>
<dbReference type="RefSeq" id="WP_394473059.1">
    <property type="nucleotide sequence ID" value="NZ_JBIGHY010000014.1"/>
</dbReference>
<evidence type="ECO:0000313" key="2">
    <source>
        <dbReference type="Proteomes" id="UP001606300"/>
    </source>
</evidence>
<protein>
    <submittedName>
        <fullName evidence="1">Uncharacterized protein</fullName>
    </submittedName>
</protein>
<comment type="caution">
    <text evidence="1">The sequence shown here is derived from an EMBL/GenBank/DDBJ whole genome shotgun (WGS) entry which is preliminary data.</text>
</comment>
<name>A0ABW7EXX7_9BURK</name>
<sequence>MPLLCGALAIAGCLSLTGSEYLKPEAGSGMPGKEEPAQPIPPVLIPMIPLEKQGTLQRPFNHAMQSAAQDRVAANIVLRSGYLSGFSTGIDSTTGLLTFSVVADPSVEQCASSSDQGPESTSLAPLTMAVVAVEKFNRGGAQRRLEWWLATAGLAMSGRLPDLSLGPAQIRPSTLARLANDPKAPAGIRASKQLKPAELRDQLMDECSSLGIAAEILQQLRDEQGNLEAAVRAYGGNRRETQAVIDYVPVVFAISRLFVDELPRPVQRPVDEVSQ</sequence>
<reference evidence="1 2" key="1">
    <citation type="submission" date="2024-09" db="EMBL/GenBank/DDBJ databases">
        <title>Novel species of the genus Pelomonas and Roseateles isolated from streams.</title>
        <authorList>
            <person name="Lu H."/>
        </authorList>
    </citation>
    <scope>NUCLEOTIDE SEQUENCE [LARGE SCALE GENOMIC DNA]</scope>
    <source>
        <strain evidence="1 2">DC23W</strain>
    </source>
</reference>
<dbReference type="Proteomes" id="UP001606300">
    <property type="component" value="Unassembled WGS sequence"/>
</dbReference>
<gene>
    <name evidence="1" type="ORF">ACG02S_24195</name>
</gene>
<keyword evidence="2" id="KW-1185">Reference proteome</keyword>
<dbReference type="EMBL" id="JBIGHY010000014">
    <property type="protein sequence ID" value="MFG6417001.1"/>
    <property type="molecule type" value="Genomic_DNA"/>
</dbReference>
<proteinExistence type="predicted"/>
<organism evidence="1 2">
    <name type="scientific">Pelomonas dachongensis</name>
    <dbReference type="NCBI Taxonomy" id="3299029"/>
    <lineage>
        <taxon>Bacteria</taxon>
        <taxon>Pseudomonadati</taxon>
        <taxon>Pseudomonadota</taxon>
        <taxon>Betaproteobacteria</taxon>
        <taxon>Burkholderiales</taxon>
        <taxon>Sphaerotilaceae</taxon>
        <taxon>Roseateles</taxon>
    </lineage>
</organism>
<evidence type="ECO:0000313" key="1">
    <source>
        <dbReference type="EMBL" id="MFG6417001.1"/>
    </source>
</evidence>